<dbReference type="KEGG" id="tap:GZ22_17255"/>
<feature type="transmembrane region" description="Helical" evidence="1">
    <location>
        <begin position="74"/>
        <end position="94"/>
    </location>
</feature>
<dbReference type="OrthoDB" id="2990705at2"/>
<gene>
    <name evidence="2" type="ORF">GZ22_17255</name>
</gene>
<accession>A0A075LNB7</accession>
<dbReference type="EMBL" id="CP008876">
    <property type="protein sequence ID" value="AIF68205.1"/>
    <property type="molecule type" value="Genomic_DNA"/>
</dbReference>
<feature type="transmembrane region" description="Helical" evidence="1">
    <location>
        <begin position="6"/>
        <end position="24"/>
    </location>
</feature>
<keyword evidence="1" id="KW-0812">Transmembrane</keyword>
<organism evidence="2 3">
    <name type="scientific">Terribacillus saccharophilus</name>
    <dbReference type="NCBI Taxonomy" id="361277"/>
    <lineage>
        <taxon>Bacteria</taxon>
        <taxon>Bacillati</taxon>
        <taxon>Bacillota</taxon>
        <taxon>Bacilli</taxon>
        <taxon>Bacillales</taxon>
        <taxon>Bacillaceae</taxon>
        <taxon>Terribacillus</taxon>
    </lineage>
</organism>
<proteinExistence type="predicted"/>
<evidence type="ECO:0000313" key="2">
    <source>
        <dbReference type="EMBL" id="AIF68205.1"/>
    </source>
</evidence>
<keyword evidence="1" id="KW-1133">Transmembrane helix</keyword>
<sequence>MPNWMLIHGILLVILGCLYFFVYYNKSWTLSAPFNKKTSMKILFLYLLPLCWLLSSVLLGITFYYFGLLKSVDVIFLVILPILTIIISGVYYWLSNKSYIKQQEQTYKDIDNFKKVSMKWIKQFSFVNDNNIDLEVYISKGTPKGRMIIYDLTTSEENLILKQHENIPLGLTIMTSKKNGS</sequence>
<evidence type="ECO:0000256" key="1">
    <source>
        <dbReference type="SAM" id="Phobius"/>
    </source>
</evidence>
<dbReference type="GeneID" id="34222099"/>
<name>A0A075LNB7_9BACI</name>
<dbReference type="SUPFAM" id="SSF143791">
    <property type="entry name" value="DUSP-like"/>
    <property type="match status" value="1"/>
</dbReference>
<dbReference type="RefSeq" id="WP_038564898.1">
    <property type="nucleotide sequence ID" value="NZ_CP008876.1"/>
</dbReference>
<dbReference type="AlphaFoldDB" id="A0A075LNB7"/>
<dbReference type="InterPro" id="IPR035927">
    <property type="entry name" value="DUSP-like_sf"/>
</dbReference>
<reference evidence="2 3" key="1">
    <citation type="submission" date="2014-07" db="EMBL/GenBank/DDBJ databases">
        <title>Complete genome sequence of a moderately halophilic bacterium Terribacillus aidingensis MP602, isolated from Cryptomeria fortunei in Tianmu mountain in China.</title>
        <authorList>
            <person name="Wang Y."/>
            <person name="Lu P."/>
            <person name="Zhang L."/>
        </authorList>
    </citation>
    <scope>NUCLEOTIDE SEQUENCE [LARGE SCALE GENOMIC DNA]</scope>
    <source>
        <strain evidence="2 3">MP602</strain>
    </source>
</reference>
<dbReference type="HOGENOM" id="CLU_1488339_0_0_9"/>
<protein>
    <submittedName>
        <fullName evidence="2">Uncharacterized protein</fullName>
    </submittedName>
</protein>
<evidence type="ECO:0000313" key="3">
    <source>
        <dbReference type="Proteomes" id="UP000027980"/>
    </source>
</evidence>
<feature type="transmembrane region" description="Helical" evidence="1">
    <location>
        <begin position="44"/>
        <end position="68"/>
    </location>
</feature>
<keyword evidence="1" id="KW-0472">Membrane</keyword>
<dbReference type="Proteomes" id="UP000027980">
    <property type="component" value="Chromosome"/>
</dbReference>